<comment type="subcellular location">
    <subcellularLocation>
        <location evidence="1">Cell membrane</location>
        <topology evidence="1">Multi-pass membrane protein</topology>
    </subcellularLocation>
</comment>
<organism evidence="8 9">
    <name type="scientific">Sphingobium rhizovicinum</name>
    <dbReference type="NCBI Taxonomy" id="432308"/>
    <lineage>
        <taxon>Bacteria</taxon>
        <taxon>Pseudomonadati</taxon>
        <taxon>Pseudomonadota</taxon>
        <taxon>Alphaproteobacteria</taxon>
        <taxon>Sphingomonadales</taxon>
        <taxon>Sphingomonadaceae</taxon>
        <taxon>Sphingobium</taxon>
    </lineage>
</organism>
<dbReference type="EMBL" id="JBHRVU010000005">
    <property type="protein sequence ID" value="MFC3443257.1"/>
    <property type="molecule type" value="Genomic_DNA"/>
</dbReference>
<protein>
    <submittedName>
        <fullName evidence="8">Bifunctional lysylphosphatidylglycerol flippase/synthetase MprF</fullName>
    </submittedName>
</protein>
<proteinExistence type="predicted"/>
<feature type="transmembrane region" description="Helical" evidence="6">
    <location>
        <begin position="499"/>
        <end position="520"/>
    </location>
</feature>
<dbReference type="SUPFAM" id="SSF55729">
    <property type="entry name" value="Acyl-CoA N-acyltransferases (Nat)"/>
    <property type="match status" value="1"/>
</dbReference>
<evidence type="ECO:0000313" key="8">
    <source>
        <dbReference type="EMBL" id="MFC3443257.1"/>
    </source>
</evidence>
<feature type="transmembrane region" description="Helical" evidence="6">
    <location>
        <begin position="328"/>
        <end position="352"/>
    </location>
</feature>
<feature type="transmembrane region" description="Helical" evidence="6">
    <location>
        <begin position="91"/>
        <end position="112"/>
    </location>
</feature>
<feature type="domain" description="Phosphatidylglycerol lysyltransferase C-terminal" evidence="7">
    <location>
        <begin position="546"/>
        <end position="830"/>
    </location>
</feature>
<keyword evidence="2" id="KW-1003">Cell membrane</keyword>
<keyword evidence="9" id="KW-1185">Reference proteome</keyword>
<dbReference type="InterPro" id="IPR051211">
    <property type="entry name" value="PG_lysyltransferase"/>
</dbReference>
<evidence type="ECO:0000259" key="7">
    <source>
        <dbReference type="Pfam" id="PF09924"/>
    </source>
</evidence>
<feature type="transmembrane region" description="Helical" evidence="6">
    <location>
        <begin position="402"/>
        <end position="419"/>
    </location>
</feature>
<evidence type="ECO:0000256" key="1">
    <source>
        <dbReference type="ARBA" id="ARBA00004651"/>
    </source>
</evidence>
<dbReference type="InterPro" id="IPR016181">
    <property type="entry name" value="Acyl_CoA_acyltransferase"/>
</dbReference>
<evidence type="ECO:0000256" key="5">
    <source>
        <dbReference type="ARBA" id="ARBA00023136"/>
    </source>
</evidence>
<gene>
    <name evidence="8" type="primary">mprF</name>
    <name evidence="8" type="ORF">ACFOKF_19060</name>
</gene>
<reference evidence="9" key="1">
    <citation type="journal article" date="2019" name="Int. J. Syst. Evol. Microbiol.">
        <title>The Global Catalogue of Microorganisms (GCM) 10K type strain sequencing project: providing services to taxonomists for standard genome sequencing and annotation.</title>
        <authorList>
            <consortium name="The Broad Institute Genomics Platform"/>
            <consortium name="The Broad Institute Genome Sequencing Center for Infectious Disease"/>
            <person name="Wu L."/>
            <person name="Ma J."/>
        </authorList>
    </citation>
    <scope>NUCLEOTIDE SEQUENCE [LARGE SCALE GENOMIC DNA]</scope>
    <source>
        <strain evidence="9">CCM 7491</strain>
    </source>
</reference>
<feature type="transmembrane region" description="Helical" evidence="6">
    <location>
        <begin position="49"/>
        <end position="71"/>
    </location>
</feature>
<feature type="transmembrane region" description="Helical" evidence="6">
    <location>
        <begin position="288"/>
        <end position="308"/>
    </location>
</feature>
<dbReference type="Pfam" id="PF09924">
    <property type="entry name" value="LPG_synthase_C"/>
    <property type="match status" value="1"/>
</dbReference>
<feature type="transmembrane region" description="Helical" evidence="6">
    <location>
        <begin position="373"/>
        <end position="396"/>
    </location>
</feature>
<feature type="transmembrane region" description="Helical" evidence="6">
    <location>
        <begin position="174"/>
        <end position="193"/>
    </location>
</feature>
<keyword evidence="5 6" id="KW-0472">Membrane</keyword>
<dbReference type="PANTHER" id="PTHR34697">
    <property type="entry name" value="PHOSPHATIDYLGLYCEROL LYSYLTRANSFERASE"/>
    <property type="match status" value="1"/>
</dbReference>
<dbReference type="NCBIfam" id="NF033480">
    <property type="entry name" value="bifunc_MprF"/>
    <property type="match status" value="1"/>
</dbReference>
<evidence type="ECO:0000313" key="9">
    <source>
        <dbReference type="Proteomes" id="UP001595681"/>
    </source>
</evidence>
<dbReference type="RefSeq" id="WP_380797942.1">
    <property type="nucleotide sequence ID" value="NZ_JBHRVU010000005.1"/>
</dbReference>
<dbReference type="PANTHER" id="PTHR34697:SF2">
    <property type="entry name" value="PHOSPHATIDYLGLYCEROL LYSYLTRANSFERASE"/>
    <property type="match status" value="1"/>
</dbReference>
<evidence type="ECO:0000256" key="3">
    <source>
        <dbReference type="ARBA" id="ARBA00022692"/>
    </source>
</evidence>
<dbReference type="InterPro" id="IPR024320">
    <property type="entry name" value="LPG_synthase_C"/>
</dbReference>
<evidence type="ECO:0000256" key="4">
    <source>
        <dbReference type="ARBA" id="ARBA00022989"/>
    </source>
</evidence>
<feature type="transmembrane region" description="Helical" evidence="6">
    <location>
        <begin position="213"/>
        <end position="234"/>
    </location>
</feature>
<keyword evidence="4 6" id="KW-1133">Transmembrane helix</keyword>
<evidence type="ECO:0000256" key="6">
    <source>
        <dbReference type="SAM" id="Phobius"/>
    </source>
</evidence>
<accession>A0ABV7NKA1</accession>
<feature type="transmembrane region" description="Helical" evidence="6">
    <location>
        <begin position="133"/>
        <end position="154"/>
    </location>
</feature>
<evidence type="ECO:0000256" key="2">
    <source>
        <dbReference type="ARBA" id="ARBA00022475"/>
    </source>
</evidence>
<comment type="caution">
    <text evidence="8">The sequence shown here is derived from an EMBL/GenBank/DDBJ whole genome shotgun (WGS) entry which is preliminary data.</text>
</comment>
<dbReference type="Proteomes" id="UP001595681">
    <property type="component" value="Unassembled WGS sequence"/>
</dbReference>
<feature type="transmembrane region" description="Helical" evidence="6">
    <location>
        <begin position="459"/>
        <end position="478"/>
    </location>
</feature>
<name>A0ABV7NKA1_9SPHN</name>
<keyword evidence="3 6" id="KW-0812">Transmembrane</keyword>
<sequence>MAALVPPAPIRVGGPGLAALAVLLVAALGLAGLHHLIGQTNTAAMGQAFHAIGPLAIAASMSLTVLSYLALTLYDHVALRIAGHRVPWQTAALASFCSYTISHNLGLALITGGSARLRIYGAAGLGSGDVARVIASASLAFWGGVFTMAALVMAVHPVSVMLGTIALNAEAQRAAGIAMLMVAAGVLAGLRPVPITVRIMGWALLLPSRRQALGQIGIACIDLTLASTALFVLAPHAGYALYPTFFLAYALAIILALISHVPGGMGVFEAVFLAVLPGMDRPGLMAALILYRLIYYLAPLAIALLLMAEHEGRLWNNPLRHVLRALALVLRGFSPTLLATLTAIGGAMLLVSGSLPAVPARFHALSQLAPMPFVEASHLAASVTGGLLMLLASGLYRRLDGAFWLTRLLLVAGAIFSLAKGLDYEEAIVLLLIAGLLQWSRRAFYRRTSLTSGIFTPRWIIALGIAVGLSIWIGFVAYRHVDYQNDLWWQFGRHRDASRFLRAALATGVLVVGAAVRSLLRPAPAHGPALADCPGISRPALALAQRTDALLALTGDKLFEVSPSGRAFLMYQIQGHSWIVMSDPVGDPAEWRDLLWQIRERADAAQGRLLLYQISMDALPLAIELGLSIVKYGEEARIDLTHFSMTGSAARPLRHAARRAERDGAQFDIIPAADVSALLPQLRAISDHWLAGKGGSEKSFSVGRFDNGYLQHCDCAVVRQGDRIVAFANILATANGNELSVDMMRHDEGAPYGVMDFMFSSLLLWGQEQGYRWFSLGLTPLSGLEARRLSPLWVKAAAFLYRHGDGFYGFGGLRAYKSKFAPSWEPRFIAGPQGISLGRAMVDLQRLVGGGRASAAARMQAASAAREDGGQ</sequence>
<feature type="transmembrane region" description="Helical" evidence="6">
    <location>
        <begin position="246"/>
        <end position="276"/>
    </location>
</feature>
<feature type="transmembrane region" description="Helical" evidence="6">
    <location>
        <begin position="16"/>
        <end position="37"/>
    </location>
</feature>